<dbReference type="Proteomes" id="UP000032142">
    <property type="component" value="Unassembled WGS sequence"/>
</dbReference>
<sequence length="55" mass="5724">MGWLVLHRGTEGAVSVDFGKCTVLAVPLQITDGSKPIILVALLEILFSSATGANL</sequence>
<evidence type="ECO:0000313" key="1">
    <source>
        <dbReference type="EMBL" id="KHG05477.1"/>
    </source>
</evidence>
<dbReference type="EMBL" id="JRRC01431136">
    <property type="protein sequence ID" value="KHG05477.1"/>
    <property type="molecule type" value="Genomic_DNA"/>
</dbReference>
<organism evidence="1 2">
    <name type="scientific">Gossypium arboreum</name>
    <name type="common">Tree cotton</name>
    <name type="synonym">Gossypium nanking</name>
    <dbReference type="NCBI Taxonomy" id="29729"/>
    <lineage>
        <taxon>Eukaryota</taxon>
        <taxon>Viridiplantae</taxon>
        <taxon>Streptophyta</taxon>
        <taxon>Embryophyta</taxon>
        <taxon>Tracheophyta</taxon>
        <taxon>Spermatophyta</taxon>
        <taxon>Magnoliopsida</taxon>
        <taxon>eudicotyledons</taxon>
        <taxon>Gunneridae</taxon>
        <taxon>Pentapetalae</taxon>
        <taxon>rosids</taxon>
        <taxon>malvids</taxon>
        <taxon>Malvales</taxon>
        <taxon>Malvaceae</taxon>
        <taxon>Malvoideae</taxon>
        <taxon>Gossypium</taxon>
    </lineage>
</organism>
<protein>
    <submittedName>
        <fullName evidence="1">Proline--tRNA ligase</fullName>
    </submittedName>
</protein>
<accession>A0A0B0MYN6</accession>
<name>A0A0B0MYN6_GOSAR</name>
<dbReference type="GO" id="GO:0016874">
    <property type="term" value="F:ligase activity"/>
    <property type="evidence" value="ECO:0007669"/>
    <property type="project" value="UniProtKB-KW"/>
</dbReference>
<evidence type="ECO:0000313" key="2">
    <source>
        <dbReference type="Proteomes" id="UP000032142"/>
    </source>
</evidence>
<gene>
    <name evidence="1" type="ORF">F383_30698</name>
</gene>
<comment type="caution">
    <text evidence="1">The sequence shown here is derived from an EMBL/GenBank/DDBJ whole genome shotgun (WGS) entry which is preliminary data.</text>
</comment>
<reference evidence="2" key="1">
    <citation type="submission" date="2014-09" db="EMBL/GenBank/DDBJ databases">
        <authorList>
            <person name="Mudge J."/>
            <person name="Ramaraj T."/>
            <person name="Lindquist I.E."/>
            <person name="Bharti A.K."/>
            <person name="Sundararajan A."/>
            <person name="Cameron C.T."/>
            <person name="Woodward J.E."/>
            <person name="May G.D."/>
            <person name="Brubaker C."/>
            <person name="Broadhvest J."/>
            <person name="Wilkins T.A."/>
        </authorList>
    </citation>
    <scope>NUCLEOTIDE SEQUENCE</scope>
    <source>
        <strain evidence="2">cv. AKA8401</strain>
    </source>
</reference>
<proteinExistence type="predicted"/>
<dbReference type="AlphaFoldDB" id="A0A0B0MYN6"/>
<keyword evidence="2" id="KW-1185">Reference proteome</keyword>
<keyword evidence="1" id="KW-0436">Ligase</keyword>